<dbReference type="Proteomes" id="UP001271249">
    <property type="component" value="Unassembled WGS sequence"/>
</dbReference>
<keyword evidence="2" id="KW-1185">Reference proteome</keyword>
<dbReference type="Pfam" id="PF06169">
    <property type="entry name" value="DUF982"/>
    <property type="match status" value="1"/>
</dbReference>
<protein>
    <submittedName>
        <fullName evidence="1">DUF982 domain-containing protein</fullName>
    </submittedName>
</protein>
<dbReference type="Gene3D" id="6.10.250.730">
    <property type="match status" value="1"/>
</dbReference>
<name>A0ABU4ZAH9_9HYPH</name>
<evidence type="ECO:0000313" key="1">
    <source>
        <dbReference type="EMBL" id="MDX8494977.1"/>
    </source>
</evidence>
<organism evidence="1 2">
    <name type="scientific">Mesorhizobium captivum</name>
    <dbReference type="NCBI Taxonomy" id="3072319"/>
    <lineage>
        <taxon>Bacteria</taxon>
        <taxon>Pseudomonadati</taxon>
        <taxon>Pseudomonadota</taxon>
        <taxon>Alphaproteobacteria</taxon>
        <taxon>Hyphomicrobiales</taxon>
        <taxon>Phyllobacteriaceae</taxon>
        <taxon>Mesorhizobium</taxon>
    </lineage>
</organism>
<accession>A0ABU4ZAH9</accession>
<gene>
    <name evidence="1" type="ORF">RFN29_25805</name>
</gene>
<sequence>MSLHWFSPPVSVKTDQPGAIYNCNNVEGAAAELLKWSKRGPHWNRAVRVCMACLADQATAQEVRRVFRLAAKEEGVLREGH</sequence>
<dbReference type="InterPro" id="IPR010385">
    <property type="entry name" value="DUF982"/>
</dbReference>
<proteinExistence type="predicted"/>
<reference evidence="1 2" key="1">
    <citation type="submission" date="2023-08" db="EMBL/GenBank/DDBJ databases">
        <title>Implementing the SeqCode for naming new Mesorhizobium species isolated from Vachellia karroo root nodules.</title>
        <authorList>
            <person name="Van Lill M."/>
        </authorList>
    </citation>
    <scope>NUCLEOTIDE SEQUENCE [LARGE SCALE GENOMIC DNA]</scope>
    <source>
        <strain evidence="1 2">VK22B</strain>
    </source>
</reference>
<dbReference type="EMBL" id="JAVIJC010000032">
    <property type="protein sequence ID" value="MDX8494977.1"/>
    <property type="molecule type" value="Genomic_DNA"/>
</dbReference>
<dbReference type="RefSeq" id="WP_320228772.1">
    <property type="nucleotide sequence ID" value="NZ_JAVIJC010000032.1"/>
</dbReference>
<evidence type="ECO:0000313" key="2">
    <source>
        <dbReference type="Proteomes" id="UP001271249"/>
    </source>
</evidence>
<comment type="caution">
    <text evidence="1">The sequence shown here is derived from an EMBL/GenBank/DDBJ whole genome shotgun (WGS) entry which is preliminary data.</text>
</comment>